<proteinExistence type="predicted"/>
<comment type="caution">
    <text evidence="1">The sequence shown here is derived from an EMBL/GenBank/DDBJ whole genome shotgun (WGS) entry which is preliminary data.</text>
</comment>
<evidence type="ECO:0000313" key="1">
    <source>
        <dbReference type="EMBL" id="KAI4832234.1"/>
    </source>
</evidence>
<evidence type="ECO:0000313" key="2">
    <source>
        <dbReference type="Proteomes" id="UP001057452"/>
    </source>
</evidence>
<protein>
    <submittedName>
        <fullName evidence="1">Uncharacterized protein</fullName>
    </submittedName>
</protein>
<accession>A0ACB9XXC7</accession>
<name>A0ACB9XXC7_CHAAC</name>
<dbReference type="Proteomes" id="UP001057452">
    <property type="component" value="Chromosome 1"/>
</dbReference>
<dbReference type="EMBL" id="CM043785">
    <property type="protein sequence ID" value="KAI4832234.1"/>
    <property type="molecule type" value="Genomic_DNA"/>
</dbReference>
<sequence length="72" mass="7717">MQYGRLLFDRPSFGSGDSTVCLNHNKMTAVGCGSLTIALSGSSALKELDLSFNSLMDEGAVRIFRLAEESTV</sequence>
<organism evidence="1 2">
    <name type="scientific">Chaenocephalus aceratus</name>
    <name type="common">Blackfin icefish</name>
    <name type="synonym">Chaenichthys aceratus</name>
    <dbReference type="NCBI Taxonomy" id="36190"/>
    <lineage>
        <taxon>Eukaryota</taxon>
        <taxon>Metazoa</taxon>
        <taxon>Chordata</taxon>
        <taxon>Craniata</taxon>
        <taxon>Vertebrata</taxon>
        <taxon>Euteleostomi</taxon>
        <taxon>Actinopterygii</taxon>
        <taxon>Neopterygii</taxon>
        <taxon>Teleostei</taxon>
        <taxon>Neoteleostei</taxon>
        <taxon>Acanthomorphata</taxon>
        <taxon>Eupercaria</taxon>
        <taxon>Perciformes</taxon>
        <taxon>Notothenioidei</taxon>
        <taxon>Channichthyidae</taxon>
        <taxon>Chaenocephalus</taxon>
    </lineage>
</organism>
<keyword evidence="2" id="KW-1185">Reference proteome</keyword>
<gene>
    <name evidence="1" type="ORF">KUCAC02_015208</name>
</gene>
<reference evidence="1" key="1">
    <citation type="submission" date="2022-05" db="EMBL/GenBank/DDBJ databases">
        <title>Chromosome-level genome of Chaenocephalus aceratus.</title>
        <authorList>
            <person name="Park H."/>
        </authorList>
    </citation>
    <scope>NUCLEOTIDE SEQUENCE</scope>
    <source>
        <strain evidence="1">KU_202001</strain>
    </source>
</reference>